<accession>A0A1C5H7S4</accession>
<sequence>MNVPDHAHRPDPGTALAALRAGHARFRSGEPPAPAAGAEPLAAVLACAEPQPEPGILFGGSELFTVRTAGLSIGPAVLGSLEYAVAQLHLPLLVVLGHQCCRLAPGNGDGRVRAVAAALRHRSPLLDAAVRSGHCAIHGMTWDDTRQLVRSVRRVEPAPVRRPARSRPPSRRVAGLR</sequence>
<reference evidence="5 6" key="1">
    <citation type="submission" date="2016-06" db="EMBL/GenBank/DDBJ databases">
        <authorList>
            <person name="Kjaerup R.B."/>
            <person name="Dalgaard T.S."/>
            <person name="Juul-Madsen H.R."/>
        </authorList>
    </citation>
    <scope>NUCLEOTIDE SEQUENCE [LARGE SCALE GENOMIC DNA]</scope>
    <source>
        <strain evidence="5 6">DSM 45097</strain>
    </source>
</reference>
<comment type="function">
    <text evidence="2">Catalyzes the reversible hydration of carbon dioxide to form bicarbonate.</text>
</comment>
<dbReference type="GO" id="GO:0008270">
    <property type="term" value="F:zinc ion binding"/>
    <property type="evidence" value="ECO:0007669"/>
    <property type="project" value="InterPro"/>
</dbReference>
<protein>
    <submittedName>
        <fullName evidence="5">Carbonic anhydrase</fullName>
    </submittedName>
</protein>
<dbReference type="InterPro" id="IPR036874">
    <property type="entry name" value="Carbonic_anhydrase_sf"/>
</dbReference>
<feature type="region of interest" description="Disordered" evidence="4">
    <location>
        <begin position="155"/>
        <end position="177"/>
    </location>
</feature>
<dbReference type="Gene3D" id="3.40.1050.10">
    <property type="entry name" value="Carbonic anhydrase"/>
    <property type="match status" value="1"/>
</dbReference>
<name>A0A1C5H7S4_9ACTN</name>
<dbReference type="EMBL" id="LT607751">
    <property type="protein sequence ID" value="SCG42072.1"/>
    <property type="molecule type" value="Genomic_DNA"/>
</dbReference>
<evidence type="ECO:0000256" key="3">
    <source>
        <dbReference type="PIRSR" id="PIRSR601765-1"/>
    </source>
</evidence>
<feature type="binding site" evidence="3">
    <location>
        <position position="98"/>
    </location>
    <ligand>
        <name>Zn(2+)</name>
        <dbReference type="ChEBI" id="CHEBI:29105"/>
    </ligand>
</feature>
<dbReference type="InterPro" id="IPR001765">
    <property type="entry name" value="Carbonic_anhydrase"/>
</dbReference>
<feature type="binding site" evidence="3">
    <location>
        <position position="101"/>
    </location>
    <ligand>
        <name>Zn(2+)</name>
        <dbReference type="ChEBI" id="CHEBI:29105"/>
    </ligand>
</feature>
<evidence type="ECO:0000256" key="1">
    <source>
        <dbReference type="ARBA" id="ARBA00006217"/>
    </source>
</evidence>
<comment type="similarity">
    <text evidence="1">Belongs to the beta-class carbonic anhydrase family.</text>
</comment>
<keyword evidence="3" id="KW-0862">Zinc</keyword>
<dbReference type="Proteomes" id="UP000198210">
    <property type="component" value="Chromosome I"/>
</dbReference>
<evidence type="ECO:0000256" key="4">
    <source>
        <dbReference type="SAM" id="MobiDB-lite"/>
    </source>
</evidence>
<evidence type="ECO:0000256" key="2">
    <source>
        <dbReference type="ARBA" id="ARBA00024993"/>
    </source>
</evidence>
<dbReference type="Pfam" id="PF00484">
    <property type="entry name" value="Pro_CA"/>
    <property type="match status" value="1"/>
</dbReference>
<evidence type="ECO:0000313" key="6">
    <source>
        <dbReference type="Proteomes" id="UP000198210"/>
    </source>
</evidence>
<gene>
    <name evidence="5" type="ORF">GA0074704_1214</name>
</gene>
<dbReference type="GO" id="GO:0004089">
    <property type="term" value="F:carbonate dehydratase activity"/>
    <property type="evidence" value="ECO:0007669"/>
    <property type="project" value="InterPro"/>
</dbReference>
<comment type="cofactor">
    <cofactor evidence="3">
        <name>Zn(2+)</name>
        <dbReference type="ChEBI" id="CHEBI:29105"/>
    </cofactor>
    <text evidence="3">Binds 1 zinc ion per subunit.</text>
</comment>
<dbReference type="RefSeq" id="WP_088969585.1">
    <property type="nucleotide sequence ID" value="NZ_JBHLYF010000014.1"/>
</dbReference>
<keyword evidence="6" id="KW-1185">Reference proteome</keyword>
<dbReference type="SUPFAM" id="SSF53056">
    <property type="entry name" value="beta-carbonic anhydrase, cab"/>
    <property type="match status" value="1"/>
</dbReference>
<dbReference type="AlphaFoldDB" id="A0A1C5H7S4"/>
<feature type="binding site" evidence="3">
    <location>
        <position position="47"/>
    </location>
    <ligand>
        <name>Zn(2+)</name>
        <dbReference type="ChEBI" id="CHEBI:29105"/>
    </ligand>
</feature>
<dbReference type="SMART" id="SM00947">
    <property type="entry name" value="Pro_CA"/>
    <property type="match status" value="1"/>
</dbReference>
<keyword evidence="3" id="KW-0479">Metal-binding</keyword>
<proteinExistence type="inferred from homology"/>
<evidence type="ECO:0000313" key="5">
    <source>
        <dbReference type="EMBL" id="SCG42072.1"/>
    </source>
</evidence>
<organism evidence="5 6">
    <name type="scientific">Micromonospora siamensis</name>
    <dbReference type="NCBI Taxonomy" id="299152"/>
    <lineage>
        <taxon>Bacteria</taxon>
        <taxon>Bacillati</taxon>
        <taxon>Actinomycetota</taxon>
        <taxon>Actinomycetes</taxon>
        <taxon>Micromonosporales</taxon>
        <taxon>Micromonosporaceae</taxon>
        <taxon>Micromonospora</taxon>
    </lineage>
</organism>